<dbReference type="GO" id="GO:0034063">
    <property type="term" value="P:stress granule assembly"/>
    <property type="evidence" value="ECO:0007669"/>
    <property type="project" value="TreeGrafter"/>
</dbReference>
<organism evidence="3 4">
    <name type="scientific">Sanghuangporus baumii</name>
    <name type="common">Phellinus baumii</name>
    <dbReference type="NCBI Taxonomy" id="108892"/>
    <lineage>
        <taxon>Eukaryota</taxon>
        <taxon>Fungi</taxon>
        <taxon>Dikarya</taxon>
        <taxon>Basidiomycota</taxon>
        <taxon>Agaricomycotina</taxon>
        <taxon>Agaricomycetes</taxon>
        <taxon>Hymenochaetales</taxon>
        <taxon>Hymenochaetaceae</taxon>
        <taxon>Sanghuangporus</taxon>
    </lineage>
</organism>
<dbReference type="AlphaFoldDB" id="A0A9Q5HRT3"/>
<dbReference type="OrthoDB" id="2275718at2759"/>
<feature type="compositionally biased region" description="Low complexity" evidence="1">
    <location>
        <begin position="577"/>
        <end position="600"/>
    </location>
</feature>
<accession>A0A9Q5HRT3</accession>
<feature type="region of interest" description="Disordered" evidence="1">
    <location>
        <begin position="703"/>
        <end position="732"/>
    </location>
</feature>
<feature type="compositionally biased region" description="Pro residues" evidence="1">
    <location>
        <begin position="703"/>
        <end position="713"/>
    </location>
</feature>
<feature type="compositionally biased region" description="Pro residues" evidence="1">
    <location>
        <begin position="863"/>
        <end position="886"/>
    </location>
</feature>
<proteinExistence type="predicted"/>
<dbReference type="Proteomes" id="UP000757232">
    <property type="component" value="Unassembled WGS sequence"/>
</dbReference>
<sequence length="893" mass="95430">MATVRKGGPLKKGPDSNQGSPAPGRQVVLWPQYLIRVCWIVLTGSLSTQAHPSVVEPRFTISGTSFQCKFSRSSEWISAPWQPGQWQGDSECVGFHGRQATTVSKLSRKYFTQRGNIRHEGTLTFVSPSATDDASLTLKNAKDLSAPNAPPKETLKIPASTVLSFSPGSSGTGTMSKVHDSFRTDAEISRTGSAKRERELQAWQPDSSDIPSNPAGNGIDNSHVDDVTFGPGASSGGQWDQFAVNERLFGVRTNFDEEEYTTRLDRNAKDYKERERRAEQIAAEITGSTTNNNPHIAEERGLAVDDSGVNEEDKYGAVVRGTNAYVPPGARRQATGNDVATSPPVKGPDKENKENQGKPEAPVPKVSIYAPDGSDKPPARTNTTTPGNSSAKQPADAVPAFRDFVTNEKQRLTQKKQALVKNEMEKRVAELVKFSHNFKLNKPIPDDLVPILAKDEEKQRQIREKSTQDAQSAKARTIGVSSSVLAATAQQKAAAAAPSARSNEPARKASAQIASSLKPSERVSSSKSSNALQASATASTSAPAAKPNGNGKLETSKTMPRISMVIQPIPPFRGGKKQSSGDPKSSSASTSSQPLSPTSQQRLNVNATSFRPNPKAPAFTPTGSTSPKVQAQAVSPKPRQEPTSSAPPTPNLFFGTQVIKKTPPVNVKEDFNSFKSGKVQDAKSVGPNWPYTGKRYMHVLPPPPAVTAPPPQASPHMAPHGPPPPPPPSYDEDAAAQAQAAAATRGYAVYAYAPYYPGQPPQPMMAGMAGVPPGAFIPSPYMQPMPYPPNMHHPNGQPMYAPPHMAQMPPPQQYMPPPPPGAYPPPPGSTGPRPSMPPTPIPAHAHPYYHQSPQLQHAMPYPMMIPPPAPNAPPHPYETGPPPPVPMGGVGHA</sequence>
<name>A0A9Q5HRT3_SANBA</name>
<feature type="region of interest" description="Disordered" evidence="1">
    <location>
        <begin position="493"/>
        <end position="655"/>
    </location>
</feature>
<reference evidence="3" key="1">
    <citation type="submission" date="2016-06" db="EMBL/GenBank/DDBJ databases">
        <title>Draft Genome sequence of the fungus Inonotus baumii.</title>
        <authorList>
            <person name="Zhu H."/>
            <person name="Lin W."/>
        </authorList>
    </citation>
    <scope>NUCLEOTIDE SEQUENCE</scope>
    <source>
        <strain evidence="3">821</strain>
    </source>
</reference>
<feature type="region of interest" description="Disordered" evidence="1">
    <location>
        <begin position="859"/>
        <end position="893"/>
    </location>
</feature>
<protein>
    <recommendedName>
        <fullName evidence="2">LsmAD domain-containing protein</fullName>
    </recommendedName>
</protein>
<feature type="compositionally biased region" description="Polar residues" evidence="1">
    <location>
        <begin position="601"/>
        <end position="611"/>
    </location>
</feature>
<feature type="compositionally biased region" description="Basic and acidic residues" evidence="1">
    <location>
        <begin position="188"/>
        <end position="200"/>
    </location>
</feature>
<dbReference type="EMBL" id="LNZH02000214">
    <property type="protein sequence ID" value="OCB84689.1"/>
    <property type="molecule type" value="Genomic_DNA"/>
</dbReference>
<dbReference type="PANTHER" id="PTHR12854:SF7">
    <property type="entry name" value="ATAXIN-2 HOMOLOG"/>
    <property type="match status" value="1"/>
</dbReference>
<dbReference type="SMART" id="SM01272">
    <property type="entry name" value="LsmAD"/>
    <property type="match status" value="1"/>
</dbReference>
<comment type="caution">
    <text evidence="3">The sequence shown here is derived from an EMBL/GenBank/DDBJ whole genome shotgun (WGS) entry which is preliminary data.</text>
</comment>
<feature type="region of interest" description="Disordered" evidence="1">
    <location>
        <begin position="1"/>
        <end position="23"/>
    </location>
</feature>
<feature type="compositionally biased region" description="Low complexity" evidence="1">
    <location>
        <begin position="515"/>
        <end position="545"/>
    </location>
</feature>
<keyword evidence="4" id="KW-1185">Reference proteome</keyword>
<feature type="region of interest" description="Disordered" evidence="1">
    <location>
        <begin position="188"/>
        <end position="224"/>
    </location>
</feature>
<evidence type="ECO:0000313" key="3">
    <source>
        <dbReference type="EMBL" id="OCB84689.1"/>
    </source>
</evidence>
<feature type="domain" description="LsmAD" evidence="2">
    <location>
        <begin position="249"/>
        <end position="321"/>
    </location>
</feature>
<feature type="compositionally biased region" description="Pro residues" evidence="1">
    <location>
        <begin position="720"/>
        <end position="729"/>
    </location>
</feature>
<feature type="compositionally biased region" description="Polar residues" evidence="1">
    <location>
        <begin position="204"/>
        <end position="215"/>
    </location>
</feature>
<feature type="compositionally biased region" description="Pro residues" evidence="1">
    <location>
        <begin position="808"/>
        <end position="841"/>
    </location>
</feature>
<evidence type="ECO:0000259" key="2">
    <source>
        <dbReference type="SMART" id="SM01272"/>
    </source>
</evidence>
<feature type="compositionally biased region" description="Polar residues" evidence="1">
    <location>
        <begin position="380"/>
        <end position="392"/>
    </location>
</feature>
<dbReference type="PANTHER" id="PTHR12854">
    <property type="entry name" value="ATAXIN 2-RELATED"/>
    <property type="match status" value="1"/>
</dbReference>
<dbReference type="InterPro" id="IPR009604">
    <property type="entry name" value="LsmAD_domain"/>
</dbReference>
<feature type="region of interest" description="Disordered" evidence="1">
    <location>
        <begin position="804"/>
        <end position="847"/>
    </location>
</feature>
<evidence type="ECO:0000313" key="4">
    <source>
        <dbReference type="Proteomes" id="UP000757232"/>
    </source>
</evidence>
<feature type="compositionally biased region" description="Basic and acidic residues" evidence="1">
    <location>
        <begin position="347"/>
        <end position="357"/>
    </location>
</feature>
<evidence type="ECO:0000256" key="1">
    <source>
        <dbReference type="SAM" id="MobiDB-lite"/>
    </source>
</evidence>
<dbReference type="GO" id="GO:0003729">
    <property type="term" value="F:mRNA binding"/>
    <property type="evidence" value="ECO:0007669"/>
    <property type="project" value="TreeGrafter"/>
</dbReference>
<feature type="region of interest" description="Disordered" evidence="1">
    <location>
        <begin position="320"/>
        <end position="397"/>
    </location>
</feature>
<feature type="compositionally biased region" description="Polar residues" evidence="1">
    <location>
        <begin position="621"/>
        <end position="633"/>
    </location>
</feature>
<gene>
    <name evidence="3" type="ORF">A7U60_g8209</name>
</gene>
<dbReference type="GO" id="GO:0010494">
    <property type="term" value="C:cytoplasmic stress granule"/>
    <property type="evidence" value="ECO:0007669"/>
    <property type="project" value="TreeGrafter"/>
</dbReference>
<dbReference type="InterPro" id="IPR045117">
    <property type="entry name" value="ATXN2-like"/>
</dbReference>
<feature type="compositionally biased region" description="Low complexity" evidence="1">
    <location>
        <begin position="493"/>
        <end position="503"/>
    </location>
</feature>
<dbReference type="Pfam" id="PF06741">
    <property type="entry name" value="LsmAD"/>
    <property type="match status" value="1"/>
</dbReference>